<evidence type="ECO:0000313" key="3">
    <source>
        <dbReference type="EMBL" id="EOA02780.1"/>
    </source>
</evidence>
<feature type="signal peptide" evidence="2">
    <location>
        <begin position="1"/>
        <end position="24"/>
    </location>
</feature>
<evidence type="ECO:0000256" key="1">
    <source>
        <dbReference type="ARBA" id="ARBA00022729"/>
    </source>
</evidence>
<keyword evidence="1 2" id="KW-0732">Signal</keyword>
<dbReference type="SUPFAM" id="SSF53850">
    <property type="entry name" value="Periplasmic binding protein-like II"/>
    <property type="match status" value="1"/>
</dbReference>
<proteinExistence type="predicted"/>
<dbReference type="Proteomes" id="UP000006772">
    <property type="component" value="Unassembled WGS sequence"/>
</dbReference>
<dbReference type="GO" id="GO:0015888">
    <property type="term" value="P:thiamine transport"/>
    <property type="evidence" value="ECO:0007669"/>
    <property type="project" value="TreeGrafter"/>
</dbReference>
<feature type="chain" id="PRO_5042514198" evidence="2">
    <location>
        <begin position="25"/>
        <end position="348"/>
    </location>
</feature>
<reference evidence="3 4" key="1">
    <citation type="journal article" date="2013" name="Front. Microbiol.">
        <title>The genome of the endophytic bacterium H. frisingense GSF30(T) identifies diverse strategies in the Herbaspirillum genus to interact with plants.</title>
        <authorList>
            <person name="Straub D."/>
            <person name="Rothballer M."/>
            <person name="Hartmann A."/>
            <person name="Ludewig U."/>
        </authorList>
    </citation>
    <scope>NUCLEOTIDE SEQUENCE [LARGE SCALE GENOMIC DNA]</scope>
    <source>
        <strain evidence="3 4">GSF30</strain>
    </source>
</reference>
<sequence length="348" mass="37898">MKMKTLAVTCAIGATLMAASGAQAQSKTIYVGMNGGTMEKNYTASIFPDFEKANNVKVVVVPGTSSDIIAKMQAQRDKPQMHVAFLDDGIMYRAINMSLCEKVKDAAVLKDVYPFARLANDQAVAIEMGVLGIGYNKKLFAEKGWPAPTSWMDFADPKYKQKVVFQSISASTFGLYGFMMFNRLVGGTDKNVDPGFKKWGSTVGPNVVEYLSSSAKISEMVQTNEAAIFPLTVTGIANLKDKGIPAEFATPKEGGVLLMTGACPIKGNSEPELAQKLLEYLLTPAVQAKSMALANSIPVNRNVPLSEAAQAKLGKSEVLTKNLNTVDWDVVNEKRSEWNNRWNRMIEQ</sequence>
<comment type="caution">
    <text evidence="3">The sequence shown here is derived from an EMBL/GenBank/DDBJ whole genome shotgun (WGS) entry which is preliminary data.</text>
</comment>
<dbReference type="PANTHER" id="PTHR30006:SF2">
    <property type="entry name" value="ABC TRANSPORTER SUBSTRATE-BINDING PROTEIN"/>
    <property type="match status" value="1"/>
</dbReference>
<dbReference type="CDD" id="cd13589">
    <property type="entry name" value="PBP2_polyamine_RpCGA009"/>
    <property type="match status" value="1"/>
</dbReference>
<evidence type="ECO:0000313" key="4">
    <source>
        <dbReference type="Proteomes" id="UP000006772"/>
    </source>
</evidence>
<dbReference type="InterPro" id="IPR006059">
    <property type="entry name" value="SBP"/>
</dbReference>
<dbReference type="GO" id="GO:0030288">
    <property type="term" value="C:outer membrane-bounded periplasmic space"/>
    <property type="evidence" value="ECO:0007669"/>
    <property type="project" value="TreeGrafter"/>
</dbReference>
<dbReference type="Gene3D" id="3.40.190.10">
    <property type="entry name" value="Periplasmic binding protein-like II"/>
    <property type="match status" value="2"/>
</dbReference>
<gene>
    <name evidence="3" type="ORF">HFRIS_020821</name>
</gene>
<dbReference type="Pfam" id="PF13416">
    <property type="entry name" value="SBP_bac_8"/>
    <property type="match status" value="1"/>
</dbReference>
<dbReference type="EMBL" id="AEEC02000039">
    <property type="protein sequence ID" value="EOA02780.1"/>
    <property type="molecule type" value="Genomic_DNA"/>
</dbReference>
<protein>
    <submittedName>
        <fullName evidence="3">ABC transporter substrate-binding protein</fullName>
    </submittedName>
</protein>
<organism evidence="3 4">
    <name type="scientific">Herbaspirillum frisingense GSF30</name>
    <dbReference type="NCBI Taxonomy" id="864073"/>
    <lineage>
        <taxon>Bacteria</taxon>
        <taxon>Pseudomonadati</taxon>
        <taxon>Pseudomonadota</taxon>
        <taxon>Betaproteobacteria</taxon>
        <taxon>Burkholderiales</taxon>
        <taxon>Oxalobacteraceae</taxon>
        <taxon>Herbaspirillum</taxon>
    </lineage>
</organism>
<dbReference type="AlphaFoldDB" id="A0AAI9N1V9"/>
<accession>A0AAI9N1V9</accession>
<evidence type="ECO:0000256" key="2">
    <source>
        <dbReference type="SAM" id="SignalP"/>
    </source>
</evidence>
<dbReference type="GO" id="GO:0030975">
    <property type="term" value="F:thiamine binding"/>
    <property type="evidence" value="ECO:0007669"/>
    <property type="project" value="TreeGrafter"/>
</dbReference>
<dbReference type="PANTHER" id="PTHR30006">
    <property type="entry name" value="THIAMINE-BINDING PERIPLASMIC PROTEIN-RELATED"/>
    <property type="match status" value="1"/>
</dbReference>
<dbReference type="GO" id="GO:0030976">
    <property type="term" value="F:thiamine pyrophosphate binding"/>
    <property type="evidence" value="ECO:0007669"/>
    <property type="project" value="TreeGrafter"/>
</dbReference>
<name>A0AAI9N1V9_9BURK</name>